<accession>A0A3S4EQV9</accession>
<dbReference type="OrthoDB" id="5438497at2"/>
<proteinExistence type="predicted"/>
<reference evidence="1 2" key="1">
    <citation type="submission" date="2018-12" db="EMBL/GenBank/DDBJ databases">
        <authorList>
            <person name="Criscuolo A."/>
        </authorList>
    </citation>
    <scope>NUCLEOTIDE SEQUENCE [LARGE SCALE GENOMIC DNA]</scope>
    <source>
        <strain evidence="1">ACIP1116241</strain>
    </source>
</reference>
<dbReference type="AlphaFoldDB" id="A0A3S4EQV9"/>
<name>A0A3S4EQV9_9RHOB</name>
<gene>
    <name evidence="1" type="ORF">PARHAE_01082</name>
</gene>
<sequence>MSRVSRDQLSFSSGEVSPLLYGRPDYQRYQTGLKSCVGFLPLRQGGVTRAPGTIFRGYTRNNAKARLIAFEFAKNDSLILELTPGWMRVWRYGQLVPAAGGGVYERTHPYTADDLDTLQWVQSADVIYLAGGGKPIQRLARMALNNWSIGAANIRNGPFRVQNLDKARTIQASGITGSVTLTASQSLFTAQHVGSLMRIEVRDYANIPLWTGNTDASVGQKMRYDGRIYELVTGSNTGPNAPTHDEGTEQASLDPVVRWRYLSDGVGVVRITAVASGTSATAQVLRALPDAIVDTPSYRWSEGAWSNVYGWPTSLEIHDQRLVAAATPSEPRTLWFSVIGDYLDFEPGTDADSSFAYSIAGGSSQNRVIWLKTGRSGLHIGALGEEYSARAERSEAMNATNAYFGFDSSIGSKEGIRPISPDGRPIFISKDGARVIEIAYDLQSDANKVVELSMPAEHLGAAGFNEIVWQSAPLRFAWLRTGDGQLVAMVYDPSEDVLGWAQCPVAGGFVEALAVSTDATGSTDTLTMVTRRTVNGQVVRMVEDQAQNWGVVSGSADIADAVHLFASKIFTGAGSSAFSVPHLAGETVSIWTDAGEFGPLIVPLDGTVTIPAEVTRAVIGLFEAGAVVETLPLQPIANDGAARGRRKRLGPQSGVTLHRTAAMRAAAVECDLGQADRTWPAMNLLPRPVAADLSQAFSGTVRSQLTSGWAQDVTLRFWPVGGAPATLLAITPILHEGGL</sequence>
<evidence type="ECO:0000313" key="1">
    <source>
        <dbReference type="EMBL" id="VDS07902.1"/>
    </source>
</evidence>
<evidence type="ECO:0000313" key="2">
    <source>
        <dbReference type="Proteomes" id="UP000270743"/>
    </source>
</evidence>
<dbReference type="Proteomes" id="UP000270743">
    <property type="component" value="Unassembled WGS sequence"/>
</dbReference>
<dbReference type="RefSeq" id="WP_126153587.1">
    <property type="nucleotide sequence ID" value="NZ_UZWE01000024.1"/>
</dbReference>
<protein>
    <submittedName>
        <fullName evidence="1">Uncharacterized protein</fullName>
    </submittedName>
</protein>
<organism evidence="1 2">
    <name type="scientific">Paracoccus haematequi</name>
    <dbReference type="NCBI Taxonomy" id="2491866"/>
    <lineage>
        <taxon>Bacteria</taxon>
        <taxon>Pseudomonadati</taxon>
        <taxon>Pseudomonadota</taxon>
        <taxon>Alphaproteobacteria</taxon>
        <taxon>Rhodobacterales</taxon>
        <taxon>Paracoccaceae</taxon>
        <taxon>Paracoccus</taxon>
    </lineage>
</organism>
<dbReference type="EMBL" id="UZWE01000024">
    <property type="protein sequence ID" value="VDS07902.1"/>
    <property type="molecule type" value="Genomic_DNA"/>
</dbReference>
<keyword evidence="2" id="KW-1185">Reference proteome</keyword>